<keyword evidence="1" id="KW-0812">Transmembrane</keyword>
<feature type="transmembrane region" description="Helical" evidence="1">
    <location>
        <begin position="252"/>
        <end position="276"/>
    </location>
</feature>
<gene>
    <name evidence="2" type="ORF">M132T_16770</name>
</gene>
<dbReference type="GeneID" id="96911356"/>
<comment type="caution">
    <text evidence="2">The sequence shown here is derived from an EMBL/GenBank/DDBJ whole genome shotgun (WGS) entry which is preliminary data.</text>
</comment>
<dbReference type="AlphaFoldDB" id="A0AAV3WQP6"/>
<dbReference type="Proteomes" id="UP000887127">
    <property type="component" value="Unassembled WGS sequence"/>
</dbReference>
<proteinExistence type="predicted"/>
<dbReference type="EMBL" id="BKBI01000011">
    <property type="protein sequence ID" value="GEQ36169.1"/>
    <property type="molecule type" value="Genomic_DNA"/>
</dbReference>
<name>A0AAV3WQP6_9LACT</name>
<feature type="transmembrane region" description="Helical" evidence="1">
    <location>
        <begin position="64"/>
        <end position="88"/>
    </location>
</feature>
<accession>A0AAV3WQP6</accession>
<protein>
    <recommendedName>
        <fullName evidence="4">ABC transmembrane type-1 domain-containing protein</fullName>
    </recommendedName>
</protein>
<dbReference type="RefSeq" id="WP_236048877.1">
    <property type="nucleotide sequence ID" value="NZ_BJVX01000008.1"/>
</dbReference>
<organism evidence="2 3">
    <name type="scientific">Marinilactibacillus psychrotolerans</name>
    <dbReference type="NCBI Taxonomy" id="191770"/>
    <lineage>
        <taxon>Bacteria</taxon>
        <taxon>Bacillati</taxon>
        <taxon>Bacillota</taxon>
        <taxon>Bacilli</taxon>
        <taxon>Lactobacillales</taxon>
        <taxon>Carnobacteriaceae</taxon>
        <taxon>Marinilactibacillus</taxon>
    </lineage>
</organism>
<reference evidence="2" key="1">
    <citation type="submission" date="2019-08" db="EMBL/GenBank/DDBJ databases">
        <title>Marinilactibacillus psychrotolerans M13-2T whole genome sequencing project.</title>
        <authorList>
            <person name="Ishikawa M."/>
            <person name="Suzuki T."/>
            <person name="Matsutani M."/>
        </authorList>
    </citation>
    <scope>NUCLEOTIDE SEQUENCE</scope>
    <source>
        <strain evidence="2">M13-2T</strain>
    </source>
</reference>
<sequence length="281" mass="32730">MIKQFISLITILIGIVLLVCLSYLLPLSIEDLGLLITSFKNTIAQIFTYHYLSELWVIYHQTNGAYTLYLISASLAITLFSLLLYSYYFPKFKNRTIVKITRFLEDIEGLPVVGVVFFIHWFSIVIYKETSIYLLRTVGTPNEPALFFPLFILSVFPIVFLIKYMTPYIKMIYQSNYFIFAKSLGYPKPKLFFSYVIPNLLTFLETIMKFIYLEMITVMLFIEIQFNTGGLLTGLRNTQIMPPNINSPQLMVISYLLLLLIPYFLMSILFEIVNIFNSNKQ</sequence>
<evidence type="ECO:0000313" key="3">
    <source>
        <dbReference type="Proteomes" id="UP000887127"/>
    </source>
</evidence>
<evidence type="ECO:0000256" key="1">
    <source>
        <dbReference type="SAM" id="Phobius"/>
    </source>
</evidence>
<feature type="transmembrane region" description="Helical" evidence="1">
    <location>
        <begin position="6"/>
        <end position="25"/>
    </location>
</feature>
<feature type="transmembrane region" description="Helical" evidence="1">
    <location>
        <begin position="109"/>
        <end position="127"/>
    </location>
</feature>
<feature type="transmembrane region" description="Helical" evidence="1">
    <location>
        <begin position="147"/>
        <end position="165"/>
    </location>
</feature>
<keyword evidence="1" id="KW-0472">Membrane</keyword>
<keyword evidence="1" id="KW-1133">Transmembrane helix</keyword>
<evidence type="ECO:0008006" key="4">
    <source>
        <dbReference type="Google" id="ProtNLM"/>
    </source>
</evidence>
<evidence type="ECO:0000313" key="2">
    <source>
        <dbReference type="EMBL" id="GEQ36169.1"/>
    </source>
</evidence>